<dbReference type="EMBL" id="CABPRJ010000951">
    <property type="protein sequence ID" value="VVC31739.1"/>
    <property type="molecule type" value="Genomic_DNA"/>
</dbReference>
<dbReference type="GO" id="GO:0006633">
    <property type="term" value="P:fatty acid biosynthetic process"/>
    <property type="evidence" value="ECO:0007669"/>
    <property type="project" value="UniProtKB-KW"/>
</dbReference>
<keyword evidence="3" id="KW-0276">Fatty acid metabolism</keyword>
<organism evidence="9 10">
    <name type="scientific">Cinara cedri</name>
    <dbReference type="NCBI Taxonomy" id="506608"/>
    <lineage>
        <taxon>Eukaryota</taxon>
        <taxon>Metazoa</taxon>
        <taxon>Ecdysozoa</taxon>
        <taxon>Arthropoda</taxon>
        <taxon>Hexapoda</taxon>
        <taxon>Insecta</taxon>
        <taxon>Pterygota</taxon>
        <taxon>Neoptera</taxon>
        <taxon>Paraneoptera</taxon>
        <taxon>Hemiptera</taxon>
        <taxon>Sternorrhyncha</taxon>
        <taxon>Aphidomorpha</taxon>
        <taxon>Aphidoidea</taxon>
        <taxon>Aphididae</taxon>
        <taxon>Lachninae</taxon>
        <taxon>Cinara</taxon>
    </lineage>
</organism>
<dbReference type="GO" id="GO:0004312">
    <property type="term" value="F:fatty acid synthase activity"/>
    <property type="evidence" value="ECO:0007669"/>
    <property type="project" value="TreeGrafter"/>
</dbReference>
<dbReference type="InterPro" id="IPR050091">
    <property type="entry name" value="PKS_NRPS_Biosynth_Enz"/>
</dbReference>
<evidence type="ECO:0000256" key="5">
    <source>
        <dbReference type="ARBA" id="ARBA00023002"/>
    </source>
</evidence>
<dbReference type="PANTHER" id="PTHR43775">
    <property type="entry name" value="FATTY ACID SYNTHASE"/>
    <property type="match status" value="1"/>
</dbReference>
<sequence length="197" mass="22256">MKKSDSLLVHAGAGRFDQAAIAIALHMEEDKLQSSVHCLAKDVNFLKIDKFDTTKNITVHRILLNSLFDAEFKSVDKKEVVRLLNEGIETGTVNPLPISVYSESQIPVVFRFFESGKHIGKFVLKIRDEKLKAIIKPTTKLFTSIPRSYMNSEKIYILVGDLKGFDFELHDWLIVKGTKKLMLAARNGITTDYQASI</sequence>
<evidence type="ECO:0000256" key="1">
    <source>
        <dbReference type="ARBA" id="ARBA00022450"/>
    </source>
</evidence>
<keyword evidence="1" id="KW-0596">Phosphopantetheine</keyword>
<evidence type="ECO:0000256" key="4">
    <source>
        <dbReference type="ARBA" id="ARBA00022857"/>
    </source>
</evidence>
<evidence type="ECO:0000256" key="2">
    <source>
        <dbReference type="ARBA" id="ARBA00022516"/>
    </source>
</evidence>
<reference evidence="9 10" key="1">
    <citation type="submission" date="2019-08" db="EMBL/GenBank/DDBJ databases">
        <authorList>
            <person name="Alioto T."/>
            <person name="Alioto T."/>
            <person name="Gomez Garrido J."/>
        </authorList>
    </citation>
    <scope>NUCLEOTIDE SEQUENCE [LARGE SCALE GENOMIC DNA]</scope>
</reference>
<keyword evidence="8" id="KW-0511">Multifunctional enzyme</keyword>
<evidence type="ECO:0000313" key="9">
    <source>
        <dbReference type="EMBL" id="VVC31739.1"/>
    </source>
</evidence>
<dbReference type="PANTHER" id="PTHR43775:SF7">
    <property type="entry name" value="FATTY ACID SYNTHASE"/>
    <property type="match status" value="1"/>
</dbReference>
<dbReference type="OrthoDB" id="6927909at2759"/>
<evidence type="ECO:0000256" key="8">
    <source>
        <dbReference type="ARBA" id="ARBA00023268"/>
    </source>
</evidence>
<keyword evidence="10" id="KW-1185">Reference proteome</keyword>
<evidence type="ECO:0000313" key="10">
    <source>
        <dbReference type="Proteomes" id="UP000325440"/>
    </source>
</evidence>
<dbReference type="Proteomes" id="UP000325440">
    <property type="component" value="Unassembled WGS sequence"/>
</dbReference>
<keyword evidence="4" id="KW-0521">NADP</keyword>
<name>A0A5E4MQT5_9HEMI</name>
<proteinExistence type="predicted"/>
<dbReference type="Gene3D" id="3.90.180.10">
    <property type="entry name" value="Medium-chain alcohol dehydrogenases, catalytic domain"/>
    <property type="match status" value="1"/>
</dbReference>
<keyword evidence="6" id="KW-0443">Lipid metabolism</keyword>
<accession>A0A5E4MQT5</accession>
<evidence type="ECO:0000256" key="3">
    <source>
        <dbReference type="ARBA" id="ARBA00022832"/>
    </source>
</evidence>
<keyword evidence="5" id="KW-0560">Oxidoreductase</keyword>
<protein>
    <submittedName>
        <fullName evidence="9">Uncharacterized protein</fullName>
    </submittedName>
</protein>
<dbReference type="AlphaFoldDB" id="A0A5E4MQT5"/>
<gene>
    <name evidence="9" type="ORF">CINCED_3A024181</name>
</gene>
<evidence type="ECO:0000256" key="6">
    <source>
        <dbReference type="ARBA" id="ARBA00023098"/>
    </source>
</evidence>
<keyword evidence="7" id="KW-0275">Fatty acid biosynthesis</keyword>
<dbReference type="GO" id="GO:0016491">
    <property type="term" value="F:oxidoreductase activity"/>
    <property type="evidence" value="ECO:0007669"/>
    <property type="project" value="UniProtKB-KW"/>
</dbReference>
<keyword evidence="2" id="KW-0444">Lipid biosynthesis</keyword>
<evidence type="ECO:0000256" key="7">
    <source>
        <dbReference type="ARBA" id="ARBA00023160"/>
    </source>
</evidence>